<accession>A0A2P7UGG4</accession>
<dbReference type="InterPro" id="IPR036390">
    <property type="entry name" value="WH_DNA-bd_sf"/>
</dbReference>
<organism evidence="13 14">
    <name type="scientific">Brevibacillus fortis</name>
    <dbReference type="NCBI Taxonomy" id="2126352"/>
    <lineage>
        <taxon>Bacteria</taxon>
        <taxon>Bacillati</taxon>
        <taxon>Bacillota</taxon>
        <taxon>Bacilli</taxon>
        <taxon>Bacillales</taxon>
        <taxon>Paenibacillaceae</taxon>
        <taxon>Brevibacillus</taxon>
    </lineage>
</organism>
<dbReference type="PANTHER" id="PTHR45526">
    <property type="entry name" value="TRANSCRIPTIONAL REGULATORY PROTEIN DPIA"/>
    <property type="match status" value="1"/>
</dbReference>
<dbReference type="EMBL" id="PXZM01000063">
    <property type="protein sequence ID" value="PSJ86037.1"/>
    <property type="molecule type" value="Genomic_DNA"/>
</dbReference>
<evidence type="ECO:0000313" key="14">
    <source>
        <dbReference type="Proteomes" id="UP000240419"/>
    </source>
</evidence>
<dbReference type="InterPro" id="IPR036388">
    <property type="entry name" value="WH-like_DNA-bd_sf"/>
</dbReference>
<name>A0A2P7UGG4_9BACL</name>
<dbReference type="InterPro" id="IPR051271">
    <property type="entry name" value="2C-system_Tx_regulators"/>
</dbReference>
<dbReference type="GO" id="GO:0005737">
    <property type="term" value="C:cytoplasm"/>
    <property type="evidence" value="ECO:0007669"/>
    <property type="project" value="UniProtKB-SubCell"/>
</dbReference>
<dbReference type="CDD" id="cd19925">
    <property type="entry name" value="REC_citrate_TCS"/>
    <property type="match status" value="1"/>
</dbReference>
<dbReference type="OrthoDB" id="9759232at2"/>
<dbReference type="SMART" id="SM00448">
    <property type="entry name" value="REC"/>
    <property type="match status" value="1"/>
</dbReference>
<dbReference type="InterPro" id="IPR011006">
    <property type="entry name" value="CheY-like_superfamily"/>
</dbReference>
<feature type="domain" description="Response regulatory" evidence="12">
    <location>
        <begin position="9"/>
        <end position="125"/>
    </location>
</feature>
<dbReference type="GO" id="GO:0003677">
    <property type="term" value="F:DNA binding"/>
    <property type="evidence" value="ECO:0007669"/>
    <property type="project" value="UniProtKB-KW"/>
</dbReference>
<keyword evidence="4 9" id="KW-0902">Two-component regulatory system</keyword>
<dbReference type="GO" id="GO:0003700">
    <property type="term" value="F:DNA-binding transcription factor activity"/>
    <property type="evidence" value="ECO:0007669"/>
    <property type="project" value="InterPro"/>
</dbReference>
<evidence type="ECO:0000256" key="2">
    <source>
        <dbReference type="ARBA" id="ARBA00022490"/>
    </source>
</evidence>
<comment type="subcellular location">
    <subcellularLocation>
        <location evidence="1 9">Cytoplasm</location>
    </subcellularLocation>
</comment>
<keyword evidence="2 9" id="KW-0963">Cytoplasm</keyword>
<keyword evidence="8 9" id="KW-0804">Transcription</keyword>
<dbReference type="Proteomes" id="UP000240419">
    <property type="component" value="Unassembled WGS sequence"/>
</dbReference>
<evidence type="ECO:0000256" key="4">
    <source>
        <dbReference type="ARBA" id="ARBA00023012"/>
    </source>
</evidence>
<keyword evidence="5 9" id="KW-0805">Transcription regulation</keyword>
<evidence type="ECO:0000256" key="10">
    <source>
        <dbReference type="PROSITE-ProRule" id="PRU00169"/>
    </source>
</evidence>
<evidence type="ECO:0000256" key="6">
    <source>
        <dbReference type="ARBA" id="ARBA00023125"/>
    </source>
</evidence>
<dbReference type="GO" id="GO:0000156">
    <property type="term" value="F:phosphorelay response regulator activity"/>
    <property type="evidence" value="ECO:0007669"/>
    <property type="project" value="TreeGrafter"/>
</dbReference>
<dbReference type="Gene3D" id="1.10.10.10">
    <property type="entry name" value="Winged helix-like DNA-binding domain superfamily/Winged helix DNA-binding domain"/>
    <property type="match status" value="1"/>
</dbReference>
<protein>
    <recommendedName>
        <fullName evidence="9">Transcriptional regulatory protein</fullName>
    </recommendedName>
</protein>
<feature type="region of interest" description="Disordered" evidence="11">
    <location>
        <begin position="233"/>
        <end position="253"/>
    </location>
</feature>
<dbReference type="RefSeq" id="WP_106842055.1">
    <property type="nucleotide sequence ID" value="NZ_JBCNIW010000063.1"/>
</dbReference>
<evidence type="ECO:0000259" key="12">
    <source>
        <dbReference type="PROSITE" id="PS50110"/>
    </source>
</evidence>
<evidence type="ECO:0000256" key="7">
    <source>
        <dbReference type="ARBA" id="ARBA00023159"/>
    </source>
</evidence>
<dbReference type="SUPFAM" id="SSF52172">
    <property type="entry name" value="CheY-like"/>
    <property type="match status" value="1"/>
</dbReference>
<comment type="caution">
    <text evidence="13">The sequence shown here is derived from an EMBL/GenBank/DDBJ whole genome shotgun (WGS) entry which is preliminary data.</text>
</comment>
<keyword evidence="14" id="KW-1185">Reference proteome</keyword>
<dbReference type="InterPro" id="IPR048714">
    <property type="entry name" value="DpiA-like_HTH"/>
</dbReference>
<evidence type="ECO:0000256" key="9">
    <source>
        <dbReference type="PIRNR" id="PIRNR006171"/>
    </source>
</evidence>
<evidence type="ECO:0000256" key="3">
    <source>
        <dbReference type="ARBA" id="ARBA00022553"/>
    </source>
</evidence>
<dbReference type="AlphaFoldDB" id="A0A2P7UGG4"/>
<dbReference type="InterPro" id="IPR024187">
    <property type="entry name" value="Sig_transdc_resp-reg_cit/mal"/>
</dbReference>
<keyword evidence="6 9" id="KW-0238">DNA-binding</keyword>
<evidence type="ECO:0000256" key="11">
    <source>
        <dbReference type="SAM" id="MobiDB-lite"/>
    </source>
</evidence>
<dbReference type="InterPro" id="IPR001789">
    <property type="entry name" value="Sig_transdc_resp-reg_receiver"/>
</dbReference>
<dbReference type="Pfam" id="PF00072">
    <property type="entry name" value="Response_reg"/>
    <property type="match status" value="1"/>
</dbReference>
<gene>
    <name evidence="13" type="ORF">C7R93_29050</name>
</gene>
<dbReference type="Gene3D" id="3.40.50.2300">
    <property type="match status" value="1"/>
</dbReference>
<evidence type="ECO:0000256" key="1">
    <source>
        <dbReference type="ARBA" id="ARBA00004496"/>
    </source>
</evidence>
<evidence type="ECO:0000313" key="13">
    <source>
        <dbReference type="EMBL" id="PSJ86037.1"/>
    </source>
</evidence>
<dbReference type="SUPFAM" id="SSF46785">
    <property type="entry name" value="Winged helix' DNA-binding domain"/>
    <property type="match status" value="1"/>
</dbReference>
<proteinExistence type="predicted"/>
<keyword evidence="7 9" id="KW-0010">Activator</keyword>
<feature type="modified residue" description="4-aspartylphosphate" evidence="10">
    <location>
        <position position="60"/>
    </location>
</feature>
<dbReference type="PANTHER" id="PTHR45526:SF1">
    <property type="entry name" value="TRANSCRIPTIONAL REGULATORY PROTEIN DCUR-RELATED"/>
    <property type="match status" value="1"/>
</dbReference>
<dbReference type="Pfam" id="PF20714">
    <property type="entry name" value="HTH_64"/>
    <property type="match status" value="1"/>
</dbReference>
<dbReference type="PROSITE" id="PS50110">
    <property type="entry name" value="RESPONSE_REGULATORY"/>
    <property type="match status" value="1"/>
</dbReference>
<reference evidence="13 14" key="1">
    <citation type="submission" date="2018-03" db="EMBL/GenBank/DDBJ databases">
        <title>Brevisbacillus phylogenomics.</title>
        <authorList>
            <person name="Dunlap C."/>
        </authorList>
    </citation>
    <scope>NUCLEOTIDE SEQUENCE [LARGE SCALE GENOMIC DNA]</scope>
    <source>
        <strain evidence="13 14">NRRL NRS-1210</strain>
    </source>
</reference>
<keyword evidence="3 10" id="KW-0597">Phosphoprotein</keyword>
<evidence type="ECO:0000256" key="5">
    <source>
        <dbReference type="ARBA" id="ARBA00023015"/>
    </source>
</evidence>
<evidence type="ECO:0000256" key="8">
    <source>
        <dbReference type="ARBA" id="ARBA00023163"/>
    </source>
</evidence>
<dbReference type="PIRSF" id="PIRSF006171">
    <property type="entry name" value="RR_citrat_malat"/>
    <property type="match status" value="1"/>
</dbReference>
<sequence>MEKDNENIRVLIMEDDPMVQEINKQFIERVPGFVVVGIAANGADGLKLVNELAPDLVIIDIFMPIQDGVKTLMELRAAKHAVDVIVVTAAKDKTTIQSMLRNGAMDYVIKPFQFERIKQSLENYREFRRRIDWEGNASQDEVDQLLFRKSPEKEQADANPGRAVLPKGLHAVTMEQIMRQIEKESQPLSADDVAERVGIARVTARRYLDYLEKSGSVRMDVIYGGVGRPTNRYVRVTPQDTGGTGGRERHDRL</sequence>